<dbReference type="InterPro" id="IPR026721">
    <property type="entry name" value="TMEM18"/>
</dbReference>
<gene>
    <name evidence="2" type="ORF">N0F65_006137</name>
</gene>
<organism evidence="2 3">
    <name type="scientific">Lagenidium giganteum</name>
    <dbReference type="NCBI Taxonomy" id="4803"/>
    <lineage>
        <taxon>Eukaryota</taxon>
        <taxon>Sar</taxon>
        <taxon>Stramenopiles</taxon>
        <taxon>Oomycota</taxon>
        <taxon>Peronosporomycetes</taxon>
        <taxon>Pythiales</taxon>
        <taxon>Pythiaceae</taxon>
    </lineage>
</organism>
<evidence type="ECO:0000313" key="3">
    <source>
        <dbReference type="Proteomes" id="UP001146120"/>
    </source>
</evidence>
<feature type="transmembrane region" description="Helical" evidence="1">
    <location>
        <begin position="33"/>
        <end position="50"/>
    </location>
</feature>
<proteinExistence type="predicted"/>
<evidence type="ECO:0000313" key="2">
    <source>
        <dbReference type="EMBL" id="DBA00937.1"/>
    </source>
</evidence>
<feature type="transmembrane region" description="Helical" evidence="1">
    <location>
        <begin position="57"/>
        <end position="75"/>
    </location>
</feature>
<accession>A0AAV2Z2L9</accession>
<evidence type="ECO:0000256" key="1">
    <source>
        <dbReference type="SAM" id="Phobius"/>
    </source>
</evidence>
<keyword evidence="1" id="KW-1133">Transmembrane helix</keyword>
<name>A0AAV2Z2L9_9STRA</name>
<evidence type="ECO:0008006" key="4">
    <source>
        <dbReference type="Google" id="ProtNLM"/>
    </source>
</evidence>
<protein>
    <recommendedName>
        <fullName evidence="4">Transmembrane protein 18</fullName>
    </recommendedName>
</protein>
<dbReference type="EMBL" id="DAKRPA010000056">
    <property type="protein sequence ID" value="DBA00937.1"/>
    <property type="molecule type" value="Genomic_DNA"/>
</dbReference>
<comment type="caution">
    <text evidence="2">The sequence shown here is derived from an EMBL/GenBank/DDBJ whole genome shotgun (WGS) entry which is preliminary data.</text>
</comment>
<feature type="transmembrane region" description="Helical" evidence="1">
    <location>
        <begin position="95"/>
        <end position="116"/>
    </location>
</feature>
<keyword evidence="3" id="KW-1185">Reference proteome</keyword>
<keyword evidence="1" id="KW-0472">Membrane</keyword>
<dbReference type="Pfam" id="PF14770">
    <property type="entry name" value="TMEM18"/>
    <property type="match status" value="1"/>
</dbReference>
<keyword evidence="1" id="KW-0812">Transmembrane</keyword>
<feature type="transmembrane region" description="Helical" evidence="1">
    <location>
        <begin position="128"/>
        <end position="146"/>
    </location>
</feature>
<dbReference type="AlphaFoldDB" id="A0AAV2Z2L9"/>
<dbReference type="Proteomes" id="UP001146120">
    <property type="component" value="Unassembled WGS sequence"/>
</dbReference>
<reference evidence="2" key="1">
    <citation type="submission" date="2022-11" db="EMBL/GenBank/DDBJ databases">
        <authorList>
            <person name="Morgan W.R."/>
            <person name="Tartar A."/>
        </authorList>
    </citation>
    <scope>NUCLEOTIDE SEQUENCE</scope>
    <source>
        <strain evidence="2">ARSEF 373</strain>
    </source>
</reference>
<sequence length="181" mass="20861">MEHIVPQIKRELQAKYGHSMIKWYEAVEWKEPLIVGLIAAHVALLATVVLTRKQLGVQFALFVLILGLVFVAEHVNRWCRLNWRSFATQNYFDESGVFMAIFYGGPLLVIGFLQLVRRALLWWSMDHLDLVMLASMLTCAGFFVLFPSQLLSMKSMVNMVVIVKRAEYKRQLQAKKATKTE</sequence>
<reference evidence="2" key="2">
    <citation type="journal article" date="2023" name="Microbiol Resour">
        <title>Decontamination and Annotation of the Draft Genome Sequence of the Oomycete Lagenidium giganteum ARSEF 373.</title>
        <authorList>
            <person name="Morgan W.R."/>
            <person name="Tartar A."/>
        </authorList>
    </citation>
    <scope>NUCLEOTIDE SEQUENCE</scope>
    <source>
        <strain evidence="2">ARSEF 373</strain>
    </source>
</reference>